<dbReference type="InterPro" id="IPR038729">
    <property type="entry name" value="Rad50/SbcC_AAA"/>
</dbReference>
<evidence type="ECO:0000256" key="2">
    <source>
        <dbReference type="ARBA" id="ARBA00011322"/>
    </source>
</evidence>
<dbReference type="GO" id="GO:0016887">
    <property type="term" value="F:ATP hydrolysis activity"/>
    <property type="evidence" value="ECO:0007669"/>
    <property type="project" value="InterPro"/>
</dbReference>
<gene>
    <name evidence="5" type="ORF">H9747_05470</name>
</gene>
<dbReference type="GO" id="GO:0006302">
    <property type="term" value="P:double-strand break repair"/>
    <property type="evidence" value="ECO:0007669"/>
    <property type="project" value="InterPro"/>
</dbReference>
<dbReference type="AlphaFoldDB" id="A0A9D1PCV1"/>
<dbReference type="Proteomes" id="UP000886814">
    <property type="component" value="Unassembled WGS sequence"/>
</dbReference>
<evidence type="ECO:0000313" key="6">
    <source>
        <dbReference type="Proteomes" id="UP000886814"/>
    </source>
</evidence>
<name>A0A9D1PCV1_9FIRM</name>
<comment type="similarity">
    <text evidence="1">Belongs to the SMC family. SbcC subfamily.</text>
</comment>
<protein>
    <recommendedName>
        <fullName evidence="3">Nuclease SbcCD subunit C</fullName>
    </recommendedName>
</protein>
<dbReference type="EMBL" id="DXIQ01000032">
    <property type="protein sequence ID" value="HIV38436.1"/>
    <property type="molecule type" value="Genomic_DNA"/>
</dbReference>
<sequence length="218" mass="25408">MKIERLILHNFSSFEGNTEFDFRVNEEKNIILIGGKNGAGKTSLFTAVKLGLYGPGAFGYSGPNPRYVQKVKELINYKAFQKQEVEAGVSISLKLTRDRREETYRLDRTWDYSSKRLEEHFTVYRDGAPLDRKEQEYFENYFFTVVPPGIFDLFLFDGEEIGNIFSESSYNTYVKNAIFTMCNLDIFENIRKFSRKYVAKDKGISGQEEKTMKKFFGR</sequence>
<dbReference type="PANTHER" id="PTHR32114:SF2">
    <property type="entry name" value="ABC TRANSPORTER ABCH.3"/>
    <property type="match status" value="1"/>
</dbReference>
<dbReference type="Gene3D" id="3.40.50.300">
    <property type="entry name" value="P-loop containing nucleotide triphosphate hydrolases"/>
    <property type="match status" value="1"/>
</dbReference>
<dbReference type="PANTHER" id="PTHR32114">
    <property type="entry name" value="ABC TRANSPORTER ABCH.3"/>
    <property type="match status" value="1"/>
</dbReference>
<proteinExistence type="inferred from homology"/>
<organism evidence="5 6">
    <name type="scientific">Candidatus Blautia stercorigallinarum</name>
    <dbReference type="NCBI Taxonomy" id="2838501"/>
    <lineage>
        <taxon>Bacteria</taxon>
        <taxon>Bacillati</taxon>
        <taxon>Bacillota</taxon>
        <taxon>Clostridia</taxon>
        <taxon>Lachnospirales</taxon>
        <taxon>Lachnospiraceae</taxon>
        <taxon>Blautia</taxon>
    </lineage>
</organism>
<evidence type="ECO:0000313" key="5">
    <source>
        <dbReference type="EMBL" id="HIV38436.1"/>
    </source>
</evidence>
<reference evidence="5" key="1">
    <citation type="journal article" date="2021" name="PeerJ">
        <title>Extensive microbial diversity within the chicken gut microbiome revealed by metagenomics and culture.</title>
        <authorList>
            <person name="Gilroy R."/>
            <person name="Ravi A."/>
            <person name="Getino M."/>
            <person name="Pursley I."/>
            <person name="Horton D.L."/>
            <person name="Alikhan N.F."/>
            <person name="Baker D."/>
            <person name="Gharbi K."/>
            <person name="Hall N."/>
            <person name="Watson M."/>
            <person name="Adriaenssens E.M."/>
            <person name="Foster-Nyarko E."/>
            <person name="Jarju S."/>
            <person name="Secka A."/>
            <person name="Antonio M."/>
            <person name="Oren A."/>
            <person name="Chaudhuri R.R."/>
            <person name="La Ragione R."/>
            <person name="Hildebrand F."/>
            <person name="Pallen M.J."/>
        </authorList>
    </citation>
    <scope>NUCLEOTIDE SEQUENCE</scope>
    <source>
        <strain evidence="5">CHK195-9823</strain>
    </source>
</reference>
<feature type="domain" description="Rad50/SbcC-type AAA" evidence="4">
    <location>
        <begin position="5"/>
        <end position="175"/>
    </location>
</feature>
<accession>A0A9D1PCV1</accession>
<evidence type="ECO:0000256" key="1">
    <source>
        <dbReference type="ARBA" id="ARBA00006930"/>
    </source>
</evidence>
<evidence type="ECO:0000256" key="3">
    <source>
        <dbReference type="ARBA" id="ARBA00013368"/>
    </source>
</evidence>
<reference evidence="5" key="2">
    <citation type="submission" date="2021-04" db="EMBL/GenBank/DDBJ databases">
        <authorList>
            <person name="Gilroy R."/>
        </authorList>
    </citation>
    <scope>NUCLEOTIDE SEQUENCE</scope>
    <source>
        <strain evidence="5">CHK195-9823</strain>
    </source>
</reference>
<dbReference type="InterPro" id="IPR027417">
    <property type="entry name" value="P-loop_NTPase"/>
</dbReference>
<evidence type="ECO:0000259" key="4">
    <source>
        <dbReference type="Pfam" id="PF13476"/>
    </source>
</evidence>
<comment type="subunit">
    <text evidence="2">Heterodimer of SbcC and SbcD.</text>
</comment>
<dbReference type="Pfam" id="PF13476">
    <property type="entry name" value="AAA_23"/>
    <property type="match status" value="1"/>
</dbReference>
<comment type="caution">
    <text evidence="5">The sequence shown here is derived from an EMBL/GenBank/DDBJ whole genome shotgun (WGS) entry which is preliminary data.</text>
</comment>
<dbReference type="SUPFAM" id="SSF52540">
    <property type="entry name" value="P-loop containing nucleoside triphosphate hydrolases"/>
    <property type="match status" value="1"/>
</dbReference>